<name>A0A061E388_THECC</name>
<sequence>MSDCAVSWGLKCKPSSHFLTCESATSCTCQAIRLIRLLKERQLSREEFAEIYINNKSAQALVQNVPSPKLWRLDLQNAFQWSCSVFTGFGLSKSTMKSCPYGFDLLKLKMRCVGSISPATSSATTIMFRITSVLTEIKVHCEMHVPSLIPLKLTKDGD</sequence>
<protein>
    <submittedName>
        <fullName evidence="1">Uncharacterized protein</fullName>
    </submittedName>
</protein>
<accession>A0A061E388</accession>
<evidence type="ECO:0000313" key="2">
    <source>
        <dbReference type="Proteomes" id="UP000026915"/>
    </source>
</evidence>
<gene>
    <name evidence="1" type="ORF">TCM_008104</name>
</gene>
<keyword evidence="2" id="KW-1185">Reference proteome</keyword>
<dbReference type="EMBL" id="CM001880">
    <property type="protein sequence ID" value="EOX99425.1"/>
    <property type="molecule type" value="Genomic_DNA"/>
</dbReference>
<dbReference type="Gramene" id="EOX99425">
    <property type="protein sequence ID" value="EOX99425"/>
    <property type="gene ID" value="TCM_008104"/>
</dbReference>
<dbReference type="HOGENOM" id="CLU_1672418_0_0_1"/>
<dbReference type="Proteomes" id="UP000026915">
    <property type="component" value="Chromosome 2"/>
</dbReference>
<organism evidence="1 2">
    <name type="scientific">Theobroma cacao</name>
    <name type="common">Cacao</name>
    <name type="synonym">Cocoa</name>
    <dbReference type="NCBI Taxonomy" id="3641"/>
    <lineage>
        <taxon>Eukaryota</taxon>
        <taxon>Viridiplantae</taxon>
        <taxon>Streptophyta</taxon>
        <taxon>Embryophyta</taxon>
        <taxon>Tracheophyta</taxon>
        <taxon>Spermatophyta</taxon>
        <taxon>Magnoliopsida</taxon>
        <taxon>eudicotyledons</taxon>
        <taxon>Gunneridae</taxon>
        <taxon>Pentapetalae</taxon>
        <taxon>rosids</taxon>
        <taxon>malvids</taxon>
        <taxon>Malvales</taxon>
        <taxon>Malvaceae</taxon>
        <taxon>Byttnerioideae</taxon>
        <taxon>Theobroma</taxon>
    </lineage>
</organism>
<reference evidence="1 2" key="1">
    <citation type="journal article" date="2013" name="Genome Biol.">
        <title>The genome sequence of the most widely cultivated cacao type and its use to identify candidate genes regulating pod color.</title>
        <authorList>
            <person name="Motamayor J.C."/>
            <person name="Mockaitis K."/>
            <person name="Schmutz J."/>
            <person name="Haiminen N."/>
            <person name="Iii D.L."/>
            <person name="Cornejo O."/>
            <person name="Findley S.D."/>
            <person name="Zheng P."/>
            <person name="Utro F."/>
            <person name="Royaert S."/>
            <person name="Saski C."/>
            <person name="Jenkins J."/>
            <person name="Podicheti R."/>
            <person name="Zhao M."/>
            <person name="Scheffler B.E."/>
            <person name="Stack J.C."/>
            <person name="Feltus F.A."/>
            <person name="Mustiga G.M."/>
            <person name="Amores F."/>
            <person name="Phillips W."/>
            <person name="Marelli J.P."/>
            <person name="May G.D."/>
            <person name="Shapiro H."/>
            <person name="Ma J."/>
            <person name="Bustamante C.D."/>
            <person name="Schnell R.J."/>
            <person name="Main D."/>
            <person name="Gilbert D."/>
            <person name="Parida L."/>
            <person name="Kuhn D.N."/>
        </authorList>
    </citation>
    <scope>NUCLEOTIDE SEQUENCE [LARGE SCALE GENOMIC DNA]</scope>
    <source>
        <strain evidence="2">cv. Matina 1-6</strain>
    </source>
</reference>
<evidence type="ECO:0000313" key="1">
    <source>
        <dbReference type="EMBL" id="EOX99425.1"/>
    </source>
</evidence>
<dbReference type="InParanoid" id="A0A061E388"/>
<proteinExistence type="predicted"/>
<dbReference type="AlphaFoldDB" id="A0A061E388"/>